<evidence type="ECO:0000313" key="4">
    <source>
        <dbReference type="Proteomes" id="UP001596548"/>
    </source>
</evidence>
<evidence type="ECO:0000256" key="1">
    <source>
        <dbReference type="SAM" id="MobiDB-lite"/>
    </source>
</evidence>
<feature type="transmembrane region" description="Helical" evidence="2">
    <location>
        <begin position="45"/>
        <end position="66"/>
    </location>
</feature>
<gene>
    <name evidence="3" type="ORF">ACFQS1_27760</name>
</gene>
<reference evidence="4" key="1">
    <citation type="journal article" date="2019" name="Int. J. Syst. Evol. Microbiol.">
        <title>The Global Catalogue of Microorganisms (GCM) 10K type strain sequencing project: providing services to taxonomists for standard genome sequencing and annotation.</title>
        <authorList>
            <consortium name="The Broad Institute Genomics Platform"/>
            <consortium name="The Broad Institute Genome Sequencing Center for Infectious Disease"/>
            <person name="Wu L."/>
            <person name="Ma J."/>
        </authorList>
    </citation>
    <scope>NUCLEOTIDE SEQUENCE [LARGE SCALE GENOMIC DNA]</scope>
    <source>
        <strain evidence="4">XZYJT-10</strain>
    </source>
</reference>
<keyword evidence="4" id="KW-1185">Reference proteome</keyword>
<dbReference type="EMBL" id="JBHTBJ010000026">
    <property type="protein sequence ID" value="MFC7277802.1"/>
    <property type="molecule type" value="Genomic_DNA"/>
</dbReference>
<keyword evidence="2" id="KW-0812">Transmembrane</keyword>
<accession>A0ABW2I030</accession>
<evidence type="ECO:0000256" key="2">
    <source>
        <dbReference type="SAM" id="Phobius"/>
    </source>
</evidence>
<evidence type="ECO:0000313" key="3">
    <source>
        <dbReference type="EMBL" id="MFC7277802.1"/>
    </source>
</evidence>
<keyword evidence="2" id="KW-1133">Transmembrane helix</keyword>
<feature type="compositionally biased region" description="Low complexity" evidence="1">
    <location>
        <begin position="85"/>
        <end position="95"/>
    </location>
</feature>
<feature type="region of interest" description="Disordered" evidence="1">
    <location>
        <begin position="75"/>
        <end position="132"/>
    </location>
</feature>
<organism evidence="3 4">
    <name type="scientific">Paractinoplanes rhizophilus</name>
    <dbReference type="NCBI Taxonomy" id="1416877"/>
    <lineage>
        <taxon>Bacteria</taxon>
        <taxon>Bacillati</taxon>
        <taxon>Actinomycetota</taxon>
        <taxon>Actinomycetes</taxon>
        <taxon>Micromonosporales</taxon>
        <taxon>Micromonosporaceae</taxon>
        <taxon>Paractinoplanes</taxon>
    </lineage>
</organism>
<proteinExistence type="predicted"/>
<name>A0ABW2I030_9ACTN</name>
<dbReference type="Proteomes" id="UP001596548">
    <property type="component" value="Unassembled WGS sequence"/>
</dbReference>
<comment type="caution">
    <text evidence="3">The sequence shown here is derived from an EMBL/GenBank/DDBJ whole genome shotgun (WGS) entry which is preliminary data.</text>
</comment>
<dbReference type="RefSeq" id="WP_378973866.1">
    <property type="nucleotide sequence ID" value="NZ_JBHTBJ010000026.1"/>
</dbReference>
<protein>
    <submittedName>
        <fullName evidence="3">Uncharacterized protein</fullName>
    </submittedName>
</protein>
<keyword evidence="2" id="KW-0472">Membrane</keyword>
<feature type="compositionally biased region" description="Pro residues" evidence="1">
    <location>
        <begin position="116"/>
        <end position="129"/>
    </location>
</feature>
<sequence>MPSTGNGRFPARRGGPDRRTAHIGLRRAAASPDLASDDRRGWNELLSSGLVILAGVIVVIGFGIVASRVMRSADGNPLPDPPPTAALGGAALPSTGPGGLIPLEPASPSPTSSSPSPSPSLPPSTPPTRKPVDQGAIAVATGGAPSAVDLTAEGKRDWVHWGEDGTFSLERDKNGGFAILEGTPAAPRFRHALSPSRFSWTGGDPVDHSDGTPTGIRTCGAGNGFTLSAPASTARQTLRLYLGVVSAKGVLHARLSAGGATSSATVEQRDGQFRGVVYTITYRAPRAAKIDLTWTTARAFGDGCGGVALEAATLF</sequence>